<comment type="caution">
    <text evidence="1">The sequence shown here is derived from an EMBL/GenBank/DDBJ whole genome shotgun (WGS) entry which is preliminary data.</text>
</comment>
<proteinExistence type="predicted"/>
<gene>
    <name evidence="1" type="ORF">CCMA1212_007768</name>
</gene>
<evidence type="ECO:0000313" key="2">
    <source>
        <dbReference type="Proteomes" id="UP001642720"/>
    </source>
</evidence>
<dbReference type="Proteomes" id="UP001642720">
    <property type="component" value="Unassembled WGS sequence"/>
</dbReference>
<dbReference type="EMBL" id="PPTA01000011">
    <property type="protein sequence ID" value="TFB00221.1"/>
    <property type="molecule type" value="Genomic_DNA"/>
</dbReference>
<accession>A0ABY2GXB0</accession>
<keyword evidence="2" id="KW-1185">Reference proteome</keyword>
<reference evidence="1 2" key="1">
    <citation type="submission" date="2018-01" db="EMBL/GenBank/DDBJ databases">
        <title>Genome characterization of the sugarcane-associated fungus Trichoderma ghanense CCMA-1212 and their application in lignocelulose bioconversion.</title>
        <authorList>
            <person name="Steindorff A.S."/>
            <person name="Mendes T.D."/>
            <person name="Vilela E.S.D."/>
            <person name="Rodrigues D.S."/>
            <person name="Formighieri E.F."/>
            <person name="Melo I.S."/>
            <person name="Favaro L.C.L."/>
        </authorList>
    </citation>
    <scope>NUCLEOTIDE SEQUENCE [LARGE SCALE GENOMIC DNA]</scope>
    <source>
        <strain evidence="1 2">CCMA-1212</strain>
    </source>
</reference>
<protein>
    <submittedName>
        <fullName evidence="1">Uncharacterized protein</fullName>
    </submittedName>
</protein>
<sequence>MTTCILTGHGSCPRWLLTGPVLALEGCVSWKRTPNQGAHSQFGPAPSAEAATDPRDPSLVALPLYFSFSPPLRLAIPRPRLAAQNTKPASIASLFRAGLPLATLSLRFLLCSPYTRRFLCFRRCRFDAGVNFLSSNLALLP</sequence>
<evidence type="ECO:0000313" key="1">
    <source>
        <dbReference type="EMBL" id="TFB00221.1"/>
    </source>
</evidence>
<dbReference type="GeneID" id="300579380"/>
<name>A0ABY2GXB0_9HYPO</name>
<organism evidence="1 2">
    <name type="scientific">Trichoderma ghanense</name>
    <dbReference type="NCBI Taxonomy" id="65468"/>
    <lineage>
        <taxon>Eukaryota</taxon>
        <taxon>Fungi</taxon>
        <taxon>Dikarya</taxon>
        <taxon>Ascomycota</taxon>
        <taxon>Pezizomycotina</taxon>
        <taxon>Sordariomycetes</taxon>
        <taxon>Hypocreomycetidae</taxon>
        <taxon>Hypocreales</taxon>
        <taxon>Hypocreaceae</taxon>
        <taxon>Trichoderma</taxon>
    </lineage>
</organism>
<dbReference type="RefSeq" id="XP_073556422.1">
    <property type="nucleotide sequence ID" value="XM_073704930.1"/>
</dbReference>